<keyword evidence="6" id="KW-0145">Chemotaxis</keyword>
<evidence type="ECO:0000256" key="2">
    <source>
        <dbReference type="ARBA" id="ARBA00010004"/>
    </source>
</evidence>
<evidence type="ECO:0000313" key="12">
    <source>
        <dbReference type="Proteomes" id="UP000326687"/>
    </source>
</evidence>
<dbReference type="Proteomes" id="UP000326687">
    <property type="component" value="Unassembled WGS sequence"/>
</dbReference>
<evidence type="ECO:0000313" key="11">
    <source>
        <dbReference type="EMBL" id="KAB0302310.1"/>
    </source>
</evidence>
<dbReference type="GO" id="GO:0006935">
    <property type="term" value="P:chemotaxis"/>
    <property type="evidence" value="ECO:0007669"/>
    <property type="project" value="UniProtKB-KW"/>
</dbReference>
<evidence type="ECO:0000256" key="7">
    <source>
        <dbReference type="ARBA" id="ARBA00022795"/>
    </source>
</evidence>
<evidence type="ECO:0000256" key="4">
    <source>
        <dbReference type="ARBA" id="ARBA00022448"/>
    </source>
</evidence>
<evidence type="ECO:0000256" key="10">
    <source>
        <dbReference type="ARBA" id="ARBA00023225"/>
    </source>
</evidence>
<keyword evidence="10" id="KW-1006">Bacterial flagellum protein export</keyword>
<keyword evidence="11" id="KW-0969">Cilium</keyword>
<gene>
    <name evidence="11" type="primary">fliJ</name>
    <name evidence="11" type="ORF">F2Z80_14780</name>
</gene>
<dbReference type="GO" id="GO:0009288">
    <property type="term" value="C:bacterial-type flagellum"/>
    <property type="evidence" value="ECO:0007669"/>
    <property type="project" value="InterPro"/>
</dbReference>
<dbReference type="NCBIfam" id="TIGR02473">
    <property type="entry name" value="flagell_FliJ"/>
    <property type="match status" value="1"/>
</dbReference>
<comment type="caution">
    <text evidence="11">The sequence shown here is derived from an EMBL/GenBank/DDBJ whole genome shotgun (WGS) entry which is preliminary data.</text>
</comment>
<evidence type="ECO:0000256" key="6">
    <source>
        <dbReference type="ARBA" id="ARBA00022500"/>
    </source>
</evidence>
<reference evidence="11 12" key="1">
    <citation type="submission" date="2019-09" db="EMBL/GenBank/DDBJ databases">
        <title>Vibrio Fortis S7-72.</title>
        <authorList>
            <person name="Das S.K."/>
        </authorList>
    </citation>
    <scope>NUCLEOTIDE SEQUENCE [LARGE SCALE GENOMIC DNA]</scope>
    <source>
        <strain evidence="11 12">S7-72</strain>
    </source>
</reference>
<dbReference type="EMBL" id="VXDD01000002">
    <property type="protein sequence ID" value="KAB0302310.1"/>
    <property type="molecule type" value="Genomic_DNA"/>
</dbReference>
<comment type="subcellular location">
    <subcellularLocation>
        <location evidence="1">Cell membrane</location>
        <topology evidence="1">Peripheral membrane protein</topology>
        <orientation evidence="1">Cytoplasmic side</orientation>
    </subcellularLocation>
</comment>
<dbReference type="Gene3D" id="1.10.287.1700">
    <property type="match status" value="1"/>
</dbReference>
<name>A0A5N3S682_9VIBR</name>
<dbReference type="InterPro" id="IPR053716">
    <property type="entry name" value="Flag_assembly_chemotaxis_eff"/>
</dbReference>
<organism evidence="11 12">
    <name type="scientific">Vibrio fortis</name>
    <dbReference type="NCBI Taxonomy" id="212667"/>
    <lineage>
        <taxon>Bacteria</taxon>
        <taxon>Pseudomonadati</taxon>
        <taxon>Pseudomonadota</taxon>
        <taxon>Gammaproteobacteria</taxon>
        <taxon>Vibrionales</taxon>
        <taxon>Vibrionaceae</taxon>
        <taxon>Vibrio</taxon>
    </lineage>
</organism>
<evidence type="ECO:0000256" key="5">
    <source>
        <dbReference type="ARBA" id="ARBA00022475"/>
    </source>
</evidence>
<accession>A0A5N3S682</accession>
<protein>
    <recommendedName>
        <fullName evidence="3">Flagellar FliJ protein</fullName>
    </recommendedName>
</protein>
<keyword evidence="4" id="KW-0813">Transport</keyword>
<dbReference type="GO" id="GO:0071973">
    <property type="term" value="P:bacterial-type flagellum-dependent cell motility"/>
    <property type="evidence" value="ECO:0007669"/>
    <property type="project" value="InterPro"/>
</dbReference>
<evidence type="ECO:0000256" key="9">
    <source>
        <dbReference type="ARBA" id="ARBA00023136"/>
    </source>
</evidence>
<keyword evidence="5" id="KW-1003">Cell membrane</keyword>
<evidence type="ECO:0000256" key="1">
    <source>
        <dbReference type="ARBA" id="ARBA00004413"/>
    </source>
</evidence>
<comment type="similarity">
    <text evidence="2">Belongs to the FliJ family.</text>
</comment>
<dbReference type="AlphaFoldDB" id="A0A5N3S682"/>
<proteinExistence type="inferred from homology"/>
<keyword evidence="11" id="KW-0966">Cell projection</keyword>
<dbReference type="GO" id="GO:0015031">
    <property type="term" value="P:protein transport"/>
    <property type="evidence" value="ECO:0007669"/>
    <property type="project" value="UniProtKB-KW"/>
</dbReference>
<dbReference type="InterPro" id="IPR012823">
    <property type="entry name" value="Flagell_FliJ"/>
</dbReference>
<sequence length="146" mass="16991">MESKLKAVGKLCQVEEKQRDRVCQQLDVMRLRHSHLTLQLEQLSALKANVGQSAITTSDLNSASLMNLNRVDQMLQKMLYHHEQEQAVMLAECASIQKQLESKHARVKGLENVLERWRNKQNYQKAQQEQKLVEDIINSRVKRRSL</sequence>
<dbReference type="RefSeq" id="WP_150896210.1">
    <property type="nucleotide sequence ID" value="NZ_VXDD01000002.1"/>
</dbReference>
<evidence type="ECO:0000256" key="8">
    <source>
        <dbReference type="ARBA" id="ARBA00022927"/>
    </source>
</evidence>
<keyword evidence="8" id="KW-0653">Protein transport</keyword>
<keyword evidence="7" id="KW-1005">Bacterial flagellum biogenesis</keyword>
<keyword evidence="9" id="KW-0472">Membrane</keyword>
<keyword evidence="11" id="KW-0282">Flagellum</keyword>
<evidence type="ECO:0000256" key="3">
    <source>
        <dbReference type="ARBA" id="ARBA00020392"/>
    </source>
</evidence>
<dbReference type="GO" id="GO:0005886">
    <property type="term" value="C:plasma membrane"/>
    <property type="evidence" value="ECO:0007669"/>
    <property type="project" value="UniProtKB-SubCell"/>
</dbReference>
<dbReference type="GO" id="GO:0044781">
    <property type="term" value="P:bacterial-type flagellum organization"/>
    <property type="evidence" value="ECO:0007669"/>
    <property type="project" value="UniProtKB-KW"/>
</dbReference>